<evidence type="ECO:0000313" key="4">
    <source>
        <dbReference type="Proteomes" id="UP000224567"/>
    </source>
</evidence>
<feature type="domain" description="Transposase-associated" evidence="2">
    <location>
        <begin position="6"/>
        <end position="87"/>
    </location>
</feature>
<dbReference type="Pfam" id="PF13963">
    <property type="entry name" value="Transpos_assoc"/>
    <property type="match status" value="1"/>
</dbReference>
<keyword evidence="4" id="KW-1185">Reference proteome</keyword>
<proteinExistence type="predicted"/>
<protein>
    <recommendedName>
        <fullName evidence="2">Transposase-associated domain-containing protein</fullName>
    </recommendedName>
</protein>
<dbReference type="OrthoDB" id="1750186at2759"/>
<dbReference type="AlphaFoldDB" id="A0A2G2WJP0"/>
<feature type="region of interest" description="Disordered" evidence="1">
    <location>
        <begin position="139"/>
        <end position="196"/>
    </location>
</feature>
<evidence type="ECO:0000313" key="3">
    <source>
        <dbReference type="EMBL" id="PHT45458.1"/>
    </source>
</evidence>
<name>A0A2G2WJP0_CAPBA</name>
<gene>
    <name evidence="3" type="ORF">CQW23_14616</name>
</gene>
<dbReference type="EMBL" id="MLFT02000006">
    <property type="protein sequence ID" value="PHT45458.1"/>
    <property type="molecule type" value="Genomic_DNA"/>
</dbReference>
<organism evidence="3 4">
    <name type="scientific">Capsicum baccatum</name>
    <name type="common">Peruvian pepper</name>
    <dbReference type="NCBI Taxonomy" id="33114"/>
    <lineage>
        <taxon>Eukaryota</taxon>
        <taxon>Viridiplantae</taxon>
        <taxon>Streptophyta</taxon>
        <taxon>Embryophyta</taxon>
        <taxon>Tracheophyta</taxon>
        <taxon>Spermatophyta</taxon>
        <taxon>Magnoliopsida</taxon>
        <taxon>eudicotyledons</taxon>
        <taxon>Gunneridae</taxon>
        <taxon>Pentapetalae</taxon>
        <taxon>asterids</taxon>
        <taxon>lamiids</taxon>
        <taxon>Solanales</taxon>
        <taxon>Solanaceae</taxon>
        <taxon>Solanoideae</taxon>
        <taxon>Capsiceae</taxon>
        <taxon>Capsicum</taxon>
    </lineage>
</organism>
<sequence>MNNSDREWMYDRLLEDEFINSKFIYGVESFIEFAKSRPEFMDGEKLRCPCNYRKCRNKNILDEFTIMTHLENNDFVPNYYRWHHHGESYIPDPRVLDNHQEKASSSGETMNSQSHNEFRAMIFNVARPSYDDGILIDMEEEEEKKERDGIEEDEDKDEDDDEDENKDEDDDEDDNHDDDDEEEEECELHKKKRRRI</sequence>
<dbReference type="InterPro" id="IPR029480">
    <property type="entry name" value="Transpos_assoc"/>
</dbReference>
<feature type="compositionally biased region" description="Acidic residues" evidence="1">
    <location>
        <begin position="139"/>
        <end position="186"/>
    </location>
</feature>
<comment type="caution">
    <text evidence="3">The sequence shown here is derived from an EMBL/GenBank/DDBJ whole genome shotgun (WGS) entry which is preliminary data.</text>
</comment>
<dbReference type="Proteomes" id="UP000224567">
    <property type="component" value="Unassembled WGS sequence"/>
</dbReference>
<evidence type="ECO:0000256" key="1">
    <source>
        <dbReference type="SAM" id="MobiDB-lite"/>
    </source>
</evidence>
<accession>A0A2G2WJP0</accession>
<evidence type="ECO:0000259" key="2">
    <source>
        <dbReference type="Pfam" id="PF13963"/>
    </source>
</evidence>
<reference evidence="3 4" key="1">
    <citation type="journal article" date="2017" name="Genome Biol.">
        <title>New reference genome sequences of hot pepper reveal the massive evolution of plant disease-resistance genes by retroduplication.</title>
        <authorList>
            <person name="Kim S."/>
            <person name="Park J."/>
            <person name="Yeom S.I."/>
            <person name="Kim Y.M."/>
            <person name="Seo E."/>
            <person name="Kim K.T."/>
            <person name="Kim M.S."/>
            <person name="Lee J.M."/>
            <person name="Cheong K."/>
            <person name="Shin H.S."/>
            <person name="Kim S.B."/>
            <person name="Han K."/>
            <person name="Lee J."/>
            <person name="Park M."/>
            <person name="Lee H.A."/>
            <person name="Lee H.Y."/>
            <person name="Lee Y."/>
            <person name="Oh S."/>
            <person name="Lee J.H."/>
            <person name="Choi E."/>
            <person name="Choi E."/>
            <person name="Lee S.E."/>
            <person name="Jeon J."/>
            <person name="Kim H."/>
            <person name="Choi G."/>
            <person name="Song H."/>
            <person name="Lee J."/>
            <person name="Lee S.C."/>
            <person name="Kwon J.K."/>
            <person name="Lee H.Y."/>
            <person name="Koo N."/>
            <person name="Hong Y."/>
            <person name="Kim R.W."/>
            <person name="Kang W.H."/>
            <person name="Huh J.H."/>
            <person name="Kang B.C."/>
            <person name="Yang T.J."/>
            <person name="Lee Y.H."/>
            <person name="Bennetzen J.L."/>
            <person name="Choi D."/>
        </authorList>
    </citation>
    <scope>NUCLEOTIDE SEQUENCE [LARGE SCALE GENOMIC DNA]</scope>
    <source>
        <strain evidence="4">cv. PBC81</strain>
    </source>
</reference>
<reference evidence="4" key="2">
    <citation type="journal article" date="2017" name="J. Anim. Genet.">
        <title>Multiple reference genome sequences of hot pepper reveal the massive evolution of plant disease resistance genes by retroduplication.</title>
        <authorList>
            <person name="Kim S."/>
            <person name="Park J."/>
            <person name="Yeom S.-I."/>
            <person name="Kim Y.-M."/>
            <person name="Seo E."/>
            <person name="Kim K.-T."/>
            <person name="Kim M.-S."/>
            <person name="Lee J.M."/>
            <person name="Cheong K."/>
            <person name="Shin H.-S."/>
            <person name="Kim S.-B."/>
            <person name="Han K."/>
            <person name="Lee J."/>
            <person name="Park M."/>
            <person name="Lee H.-A."/>
            <person name="Lee H.-Y."/>
            <person name="Lee Y."/>
            <person name="Oh S."/>
            <person name="Lee J.H."/>
            <person name="Choi E."/>
            <person name="Choi E."/>
            <person name="Lee S.E."/>
            <person name="Jeon J."/>
            <person name="Kim H."/>
            <person name="Choi G."/>
            <person name="Song H."/>
            <person name="Lee J."/>
            <person name="Lee S.-C."/>
            <person name="Kwon J.-K."/>
            <person name="Lee H.-Y."/>
            <person name="Koo N."/>
            <person name="Hong Y."/>
            <person name="Kim R.W."/>
            <person name="Kang W.-H."/>
            <person name="Huh J.H."/>
            <person name="Kang B.-C."/>
            <person name="Yang T.-J."/>
            <person name="Lee Y.-H."/>
            <person name="Bennetzen J.L."/>
            <person name="Choi D."/>
        </authorList>
    </citation>
    <scope>NUCLEOTIDE SEQUENCE [LARGE SCALE GENOMIC DNA]</scope>
    <source>
        <strain evidence="4">cv. PBC81</strain>
    </source>
</reference>